<evidence type="ECO:0000256" key="6">
    <source>
        <dbReference type="ARBA" id="ARBA00044931"/>
    </source>
</evidence>
<evidence type="ECO:0000256" key="2">
    <source>
        <dbReference type="ARBA" id="ARBA00022723"/>
    </source>
</evidence>
<dbReference type="GO" id="GO:0005634">
    <property type="term" value="C:nucleus"/>
    <property type="evidence" value="ECO:0007669"/>
    <property type="project" value="UniProtKB-SubCell"/>
</dbReference>
<keyword evidence="3" id="KW-0863">Zinc-finger</keyword>
<evidence type="ECO:0000256" key="1">
    <source>
        <dbReference type="ARBA" id="ARBA00004123"/>
    </source>
</evidence>
<dbReference type="PANTHER" id="PTHR15835">
    <property type="entry name" value="NUCLEAR-INTERACTING PARTNER OF ALK"/>
    <property type="match status" value="1"/>
</dbReference>
<feature type="region of interest" description="Disordered" evidence="7">
    <location>
        <begin position="24"/>
        <end position="59"/>
    </location>
</feature>
<comment type="subcellular location">
    <subcellularLocation>
        <location evidence="1">Nucleus</location>
    </subcellularLocation>
</comment>
<dbReference type="InterPro" id="IPR013909">
    <property type="entry name" value="NuBaID_C"/>
</dbReference>
<accession>A0A9Q1CLB5</accession>
<keyword evidence="5" id="KW-0539">Nucleus</keyword>
<evidence type="ECO:0000313" key="10">
    <source>
        <dbReference type="EMBL" id="KAJ8047005.1"/>
    </source>
</evidence>
<evidence type="ECO:0000259" key="8">
    <source>
        <dbReference type="Pfam" id="PF07967"/>
    </source>
</evidence>
<dbReference type="InterPro" id="IPR012935">
    <property type="entry name" value="NuBaID_N"/>
</dbReference>
<dbReference type="AlphaFoldDB" id="A0A9Q1CLB5"/>
<protein>
    <submittedName>
        <fullName evidence="10">NIPA-like protein</fullName>
    </submittedName>
</protein>
<dbReference type="Pfam" id="PF08600">
    <property type="entry name" value="NuBaID_C"/>
    <property type="match status" value="1"/>
</dbReference>
<keyword evidence="2" id="KW-0479">Metal-binding</keyword>
<feature type="domain" description="NuBaID C-terminal" evidence="9">
    <location>
        <begin position="232"/>
        <end position="357"/>
    </location>
</feature>
<evidence type="ECO:0000256" key="4">
    <source>
        <dbReference type="ARBA" id="ARBA00022833"/>
    </source>
</evidence>
<dbReference type="GO" id="GO:0008270">
    <property type="term" value="F:zinc ion binding"/>
    <property type="evidence" value="ECO:0007669"/>
    <property type="project" value="UniProtKB-KW"/>
</dbReference>
<comment type="function">
    <text evidence="6">Required for proper positioning of a substantial amount of TPR at the nuclear basket (NB) through interaction with TPR.</text>
</comment>
<reference evidence="10" key="1">
    <citation type="submission" date="2021-10" db="EMBL/GenBank/DDBJ databases">
        <title>Tropical sea cucumber genome reveals ecological adaptation and Cuvierian tubules defense mechanism.</title>
        <authorList>
            <person name="Chen T."/>
        </authorList>
    </citation>
    <scope>NUCLEOTIDE SEQUENCE</scope>
    <source>
        <strain evidence="10">Nanhai2018</strain>
        <tissue evidence="10">Muscle</tissue>
    </source>
</reference>
<dbReference type="EMBL" id="JAIZAY010000002">
    <property type="protein sequence ID" value="KAJ8047005.1"/>
    <property type="molecule type" value="Genomic_DNA"/>
</dbReference>
<keyword evidence="4" id="KW-0862">Zinc</keyword>
<feature type="domain" description="C3HC-type" evidence="8">
    <location>
        <begin position="62"/>
        <end position="188"/>
    </location>
</feature>
<evidence type="ECO:0000259" key="9">
    <source>
        <dbReference type="Pfam" id="PF08600"/>
    </source>
</evidence>
<organism evidence="10 11">
    <name type="scientific">Holothuria leucospilota</name>
    <name type="common">Black long sea cucumber</name>
    <name type="synonym">Mertensiothuria leucospilota</name>
    <dbReference type="NCBI Taxonomy" id="206669"/>
    <lineage>
        <taxon>Eukaryota</taxon>
        <taxon>Metazoa</taxon>
        <taxon>Echinodermata</taxon>
        <taxon>Eleutherozoa</taxon>
        <taxon>Echinozoa</taxon>
        <taxon>Holothuroidea</taxon>
        <taxon>Aspidochirotacea</taxon>
        <taxon>Aspidochirotida</taxon>
        <taxon>Holothuriidae</taxon>
        <taxon>Holothuria</taxon>
    </lineage>
</organism>
<name>A0A9Q1CLB5_HOLLE</name>
<dbReference type="OrthoDB" id="614844at2759"/>
<dbReference type="PANTHER" id="PTHR15835:SF6">
    <property type="entry name" value="ZINC FINGER C3HC-TYPE PROTEIN 1"/>
    <property type="match status" value="1"/>
</dbReference>
<dbReference type="Pfam" id="PF07967">
    <property type="entry name" value="zf-C3HC"/>
    <property type="match status" value="1"/>
</dbReference>
<evidence type="ECO:0000256" key="7">
    <source>
        <dbReference type="SAM" id="MobiDB-lite"/>
    </source>
</evidence>
<sequence length="403" mass="45700">MAASQQRVQSKPRRIKTLLSSFLRKDPEQERVTSTSKPSDGDNSDTDKCDSQSSKPSVTVTPLNKENFLQRVDTYSTSTWFAKPLELSPLQCARYGWQNIDVDTLCCVSCKEVLYVSLPQPWQKEEYSSACDKVREQLQSAHGKICPWSGSPSPDSFVTISMANHKDQIFQYQQRVTQLVGFFTSLPCVEFSVLKDQPVESSVVLKCLTDFSKGRLDTTREQITDDEWNIVVMMALFGWQKKHSHSLPIVMCECCRKQAGLWNYASRETNLETVENTEDIESDFKTDKDDGEPPHKRIKKIKQSSFNPATEHRPWCPWICVNQASADSKLQKSPLRGDTEASNHPLWQSLLEILLCKADPSKFGSNSPLTNKVQTPPNNAWKAVRRLVSFWQSSEISTKTGTT</sequence>
<evidence type="ECO:0000256" key="5">
    <source>
        <dbReference type="ARBA" id="ARBA00023242"/>
    </source>
</evidence>
<evidence type="ECO:0000256" key="3">
    <source>
        <dbReference type="ARBA" id="ARBA00022771"/>
    </source>
</evidence>
<gene>
    <name evidence="10" type="ORF">HOLleu_05875</name>
</gene>
<keyword evidence="11" id="KW-1185">Reference proteome</keyword>
<dbReference type="Proteomes" id="UP001152320">
    <property type="component" value="Chromosome 2"/>
</dbReference>
<evidence type="ECO:0000313" key="11">
    <source>
        <dbReference type="Proteomes" id="UP001152320"/>
    </source>
</evidence>
<comment type="caution">
    <text evidence="10">The sequence shown here is derived from an EMBL/GenBank/DDBJ whole genome shotgun (WGS) entry which is preliminary data.</text>
</comment>
<proteinExistence type="predicted"/>